<evidence type="ECO:0000313" key="17">
    <source>
        <dbReference type="Proteomes" id="UP000527324"/>
    </source>
</evidence>
<keyword evidence="4" id="KW-0410">Iron transport</keyword>
<dbReference type="InterPro" id="IPR039426">
    <property type="entry name" value="TonB-dep_rcpt-like"/>
</dbReference>
<comment type="caution">
    <text evidence="16">The sequence shown here is derived from an EMBL/GenBank/DDBJ whole genome shotgun (WGS) entry which is preliminary data.</text>
</comment>
<keyword evidence="10 11" id="KW-0998">Cell outer membrane</keyword>
<dbReference type="Gene3D" id="2.40.170.20">
    <property type="entry name" value="TonB-dependent receptor, beta-barrel domain"/>
    <property type="match status" value="1"/>
</dbReference>
<dbReference type="InterPro" id="IPR000531">
    <property type="entry name" value="Beta-barrel_TonB"/>
</dbReference>
<reference evidence="16 17" key="1">
    <citation type="submission" date="2020-08" db="EMBL/GenBank/DDBJ databases">
        <title>Genomic Encyclopedia of Type Strains, Phase IV (KMG-IV): sequencing the most valuable type-strain genomes for metagenomic binning, comparative biology and taxonomic classification.</title>
        <authorList>
            <person name="Goeker M."/>
        </authorList>
    </citation>
    <scope>NUCLEOTIDE SEQUENCE [LARGE SCALE GENOMIC DNA]</scope>
    <source>
        <strain evidence="16 17">DSM 4731</strain>
    </source>
</reference>
<dbReference type="AlphaFoldDB" id="A0A7W9C4D2"/>
<accession>A0A7W9C4D2</accession>
<sequence>MFPFRSLSVVASVLASVQPAAAQEATKAQTLDEIVVTGTRRETRLQDADVSVTVLNREMLNQARIRDVRQLDAVVPNVQFNESGQLGSTFISIRGIESNPFIVNRAAVYIDGIPFRELSNAVLNQVESIEVLRGPQATLYGANSESGLIVINTRAPTDRLTAEARATATTFSGGRSGTLDGFVGGPLHGDTLSGSLAFKASQGDSFLRNLQPGRPEGRIGETFLQGRLRWRPSDRLTVNATAYVLDTRAPGVFDQEYFPLDLDLYNRSYADRFNGGRRIGRFTYVNDAPKRTDEQEIVTGVSAAYRPGYGTIEAAASWRRLDTDARGLDFDFTGLPTASGQDAKVKDFWNAELRFVSPADRPFKYIVGVSHYRQDDDRFLATFVGPGGLDSFVRAPNQFAQARDWGAFASANWSPAALPKLTLGAGVRYDHAHREAQQSAGQLDMGGGSLFLYRDAALSADFEAWLPRFSVRYEPTDQLTLYATAAKGYIPGGFNLTAAQKDLSDDVLRYASETMWSQEGGFKWRSIDGSLRLAGAAFYIRSDNWQEIQVAADASGRIISSDYIGSDASIDSKGFELEAAAEPITGLTLTANIGYADARYRDLQVSPTLNARGRRVKLTPAYDGYLAARYQTAAGLYVRAEVGLTGKQSLETLGEAVQPAYQTVGLQAGYEGPRWSARLFVDNLTDVRRGTGLAFRNLGFGNDGNWYSPIGRSREAGFELGWKL</sequence>
<evidence type="ECO:0000256" key="10">
    <source>
        <dbReference type="ARBA" id="ARBA00023237"/>
    </source>
</evidence>
<feature type="domain" description="TonB-dependent receptor-like beta-barrel" evidence="14">
    <location>
        <begin position="254"/>
        <end position="684"/>
    </location>
</feature>
<dbReference type="Pfam" id="PF07715">
    <property type="entry name" value="Plug"/>
    <property type="match status" value="1"/>
</dbReference>
<evidence type="ECO:0000256" key="5">
    <source>
        <dbReference type="ARBA" id="ARBA00022692"/>
    </source>
</evidence>
<dbReference type="GO" id="GO:0009279">
    <property type="term" value="C:cell outer membrane"/>
    <property type="evidence" value="ECO:0007669"/>
    <property type="project" value="UniProtKB-SubCell"/>
</dbReference>
<dbReference type="PANTHER" id="PTHR32552">
    <property type="entry name" value="FERRICHROME IRON RECEPTOR-RELATED"/>
    <property type="match status" value="1"/>
</dbReference>
<evidence type="ECO:0000313" key="16">
    <source>
        <dbReference type="EMBL" id="MBB5738878.1"/>
    </source>
</evidence>
<evidence type="ECO:0000256" key="9">
    <source>
        <dbReference type="ARBA" id="ARBA00023136"/>
    </source>
</evidence>
<keyword evidence="13" id="KW-0732">Signal</keyword>
<evidence type="ECO:0000256" key="7">
    <source>
        <dbReference type="ARBA" id="ARBA00023065"/>
    </source>
</evidence>
<feature type="domain" description="TonB-dependent receptor plug" evidence="15">
    <location>
        <begin position="45"/>
        <end position="147"/>
    </location>
</feature>
<dbReference type="Proteomes" id="UP000527324">
    <property type="component" value="Unassembled WGS sequence"/>
</dbReference>
<keyword evidence="3 11" id="KW-1134">Transmembrane beta strand</keyword>
<name>A0A7W9C4D2_9CAUL</name>
<dbReference type="GO" id="GO:0006826">
    <property type="term" value="P:iron ion transport"/>
    <property type="evidence" value="ECO:0007669"/>
    <property type="project" value="UniProtKB-KW"/>
</dbReference>
<feature type="chain" id="PRO_5031099968" evidence="13">
    <location>
        <begin position="23"/>
        <end position="724"/>
    </location>
</feature>
<evidence type="ECO:0000256" key="4">
    <source>
        <dbReference type="ARBA" id="ARBA00022496"/>
    </source>
</evidence>
<protein>
    <submittedName>
        <fullName evidence="16">Iron complex outermembrane receptor protein</fullName>
    </submittedName>
</protein>
<organism evidence="16 17">
    <name type="scientific">Brevundimonas aurantiaca</name>
    <dbReference type="NCBI Taxonomy" id="74316"/>
    <lineage>
        <taxon>Bacteria</taxon>
        <taxon>Pseudomonadati</taxon>
        <taxon>Pseudomonadota</taxon>
        <taxon>Alphaproteobacteria</taxon>
        <taxon>Caulobacterales</taxon>
        <taxon>Caulobacteraceae</taxon>
        <taxon>Brevundimonas</taxon>
    </lineage>
</organism>
<keyword evidence="5 11" id="KW-0812">Transmembrane</keyword>
<evidence type="ECO:0000259" key="15">
    <source>
        <dbReference type="Pfam" id="PF07715"/>
    </source>
</evidence>
<dbReference type="GeneID" id="88839637"/>
<dbReference type="PROSITE" id="PS52016">
    <property type="entry name" value="TONB_DEPENDENT_REC_3"/>
    <property type="match status" value="1"/>
</dbReference>
<dbReference type="InterPro" id="IPR012910">
    <property type="entry name" value="Plug_dom"/>
</dbReference>
<dbReference type="InterPro" id="IPR036942">
    <property type="entry name" value="Beta-barrel_TonB_sf"/>
</dbReference>
<evidence type="ECO:0000256" key="8">
    <source>
        <dbReference type="ARBA" id="ARBA00023077"/>
    </source>
</evidence>
<keyword evidence="7" id="KW-0406">Ion transport</keyword>
<dbReference type="EMBL" id="JACHOQ010000001">
    <property type="protein sequence ID" value="MBB5738878.1"/>
    <property type="molecule type" value="Genomic_DNA"/>
</dbReference>
<dbReference type="RefSeq" id="WP_183215053.1">
    <property type="nucleotide sequence ID" value="NZ_CAJFZW010000032.1"/>
</dbReference>
<keyword evidence="16" id="KW-0675">Receptor</keyword>
<evidence type="ECO:0000256" key="12">
    <source>
        <dbReference type="RuleBase" id="RU003357"/>
    </source>
</evidence>
<evidence type="ECO:0000259" key="14">
    <source>
        <dbReference type="Pfam" id="PF00593"/>
    </source>
</evidence>
<evidence type="ECO:0000256" key="6">
    <source>
        <dbReference type="ARBA" id="ARBA00023004"/>
    </source>
</evidence>
<keyword evidence="9 11" id="KW-0472">Membrane</keyword>
<keyword evidence="17" id="KW-1185">Reference proteome</keyword>
<comment type="similarity">
    <text evidence="11 12">Belongs to the TonB-dependent receptor family.</text>
</comment>
<evidence type="ECO:0000256" key="1">
    <source>
        <dbReference type="ARBA" id="ARBA00004571"/>
    </source>
</evidence>
<evidence type="ECO:0000256" key="13">
    <source>
        <dbReference type="SAM" id="SignalP"/>
    </source>
</evidence>
<dbReference type="Pfam" id="PF00593">
    <property type="entry name" value="TonB_dep_Rec_b-barrel"/>
    <property type="match status" value="1"/>
</dbReference>
<proteinExistence type="inferred from homology"/>
<evidence type="ECO:0000256" key="2">
    <source>
        <dbReference type="ARBA" id="ARBA00022448"/>
    </source>
</evidence>
<dbReference type="PANTHER" id="PTHR32552:SF81">
    <property type="entry name" value="TONB-DEPENDENT OUTER MEMBRANE RECEPTOR"/>
    <property type="match status" value="1"/>
</dbReference>
<keyword evidence="6" id="KW-0408">Iron</keyword>
<feature type="signal peptide" evidence="13">
    <location>
        <begin position="1"/>
        <end position="22"/>
    </location>
</feature>
<evidence type="ECO:0000256" key="3">
    <source>
        <dbReference type="ARBA" id="ARBA00022452"/>
    </source>
</evidence>
<gene>
    <name evidence="16" type="ORF">GGQ93_000569</name>
</gene>
<comment type="subcellular location">
    <subcellularLocation>
        <location evidence="1 11">Cell outer membrane</location>
        <topology evidence="1 11">Multi-pass membrane protein</topology>
    </subcellularLocation>
</comment>
<keyword evidence="2 11" id="KW-0813">Transport</keyword>
<evidence type="ECO:0000256" key="11">
    <source>
        <dbReference type="PROSITE-ProRule" id="PRU01360"/>
    </source>
</evidence>
<keyword evidence="8 12" id="KW-0798">TonB box</keyword>
<dbReference type="SUPFAM" id="SSF56935">
    <property type="entry name" value="Porins"/>
    <property type="match status" value="1"/>
</dbReference>